<gene>
    <name evidence="2" type="primary">RvY_16610</name>
    <name evidence="2" type="synonym">RvY_16610.2</name>
    <name evidence="2" type="ORF">RvY_16610-2</name>
</gene>
<reference evidence="2 3" key="1">
    <citation type="journal article" date="2016" name="Nat. Commun.">
        <title>Extremotolerant tardigrade genome and improved radiotolerance of human cultured cells by tardigrade-unique protein.</title>
        <authorList>
            <person name="Hashimoto T."/>
            <person name="Horikawa D.D."/>
            <person name="Saito Y."/>
            <person name="Kuwahara H."/>
            <person name="Kozuka-Hata H."/>
            <person name="Shin-I T."/>
            <person name="Minakuchi Y."/>
            <person name="Ohishi K."/>
            <person name="Motoyama A."/>
            <person name="Aizu T."/>
            <person name="Enomoto A."/>
            <person name="Kondo K."/>
            <person name="Tanaka S."/>
            <person name="Hara Y."/>
            <person name="Koshikawa S."/>
            <person name="Sagara H."/>
            <person name="Miura T."/>
            <person name="Yokobori S."/>
            <person name="Miyagawa K."/>
            <person name="Suzuki Y."/>
            <person name="Kubo T."/>
            <person name="Oyama M."/>
            <person name="Kohara Y."/>
            <person name="Fujiyama A."/>
            <person name="Arakawa K."/>
            <person name="Katayama T."/>
            <person name="Toyoda A."/>
            <person name="Kunieda T."/>
        </authorList>
    </citation>
    <scope>NUCLEOTIDE SEQUENCE [LARGE SCALE GENOMIC DNA]</scope>
    <source>
        <strain evidence="2 3">YOKOZUNA-1</strain>
    </source>
</reference>
<protein>
    <recommendedName>
        <fullName evidence="4">Integrase SAM-like N-terminal domain-containing protein</fullName>
    </recommendedName>
</protein>
<comment type="caution">
    <text evidence="2">The sequence shown here is derived from an EMBL/GenBank/DDBJ whole genome shotgun (WGS) entry which is preliminary data.</text>
</comment>
<organism evidence="2 3">
    <name type="scientific">Ramazzottius varieornatus</name>
    <name type="common">Water bear</name>
    <name type="synonym">Tardigrade</name>
    <dbReference type="NCBI Taxonomy" id="947166"/>
    <lineage>
        <taxon>Eukaryota</taxon>
        <taxon>Metazoa</taxon>
        <taxon>Ecdysozoa</taxon>
        <taxon>Tardigrada</taxon>
        <taxon>Eutardigrada</taxon>
        <taxon>Parachela</taxon>
        <taxon>Hypsibioidea</taxon>
        <taxon>Ramazzottiidae</taxon>
        <taxon>Ramazzottius</taxon>
    </lineage>
</organism>
<name>A0A1D1VZ33_RAMVA</name>
<accession>A0A1D1VZ33</accession>
<dbReference type="EMBL" id="BDGG01000014">
    <property type="protein sequence ID" value="GAV06655.1"/>
    <property type="molecule type" value="Genomic_DNA"/>
</dbReference>
<dbReference type="GO" id="GO:0003677">
    <property type="term" value="F:DNA binding"/>
    <property type="evidence" value="ECO:0007669"/>
    <property type="project" value="UniProtKB-KW"/>
</dbReference>
<evidence type="ECO:0000256" key="1">
    <source>
        <dbReference type="ARBA" id="ARBA00023125"/>
    </source>
</evidence>
<dbReference type="Gene3D" id="1.10.150.130">
    <property type="match status" value="1"/>
</dbReference>
<dbReference type="InterPro" id="IPR010998">
    <property type="entry name" value="Integrase_recombinase_N"/>
</dbReference>
<keyword evidence="1" id="KW-0238">DNA-binding</keyword>
<sequence>MTGLRKFRKFCFDYHSRVVDVKSVLLFIASLFHQKVASSTIHVYLSAMNNSLRKHGLLSLDDKFILSCALEGYSRFFPRQVDQRRPLSMSIMTHIKSTLRHSSLPPGVQRLYWCACCFAFFGYFRASEFTTTSHSSFHSPQQPHIPQHHNEG</sequence>
<keyword evidence="3" id="KW-1185">Reference proteome</keyword>
<evidence type="ECO:0000313" key="2">
    <source>
        <dbReference type="EMBL" id="GAV06655.1"/>
    </source>
</evidence>
<dbReference type="OrthoDB" id="415455at2759"/>
<evidence type="ECO:0008006" key="4">
    <source>
        <dbReference type="Google" id="ProtNLM"/>
    </source>
</evidence>
<proteinExistence type="predicted"/>
<evidence type="ECO:0000313" key="3">
    <source>
        <dbReference type="Proteomes" id="UP000186922"/>
    </source>
</evidence>
<dbReference type="Proteomes" id="UP000186922">
    <property type="component" value="Unassembled WGS sequence"/>
</dbReference>
<dbReference type="SUPFAM" id="SSF47823">
    <property type="entry name" value="lambda integrase-like, N-terminal domain"/>
    <property type="match status" value="1"/>
</dbReference>
<dbReference type="AlphaFoldDB" id="A0A1D1VZ33"/>